<feature type="compositionally biased region" description="Polar residues" evidence="1">
    <location>
        <begin position="13"/>
        <end position="28"/>
    </location>
</feature>
<dbReference type="AlphaFoldDB" id="A0A9N7YZC1"/>
<name>A0A9N7YZC1_PLEPL</name>
<evidence type="ECO:0000313" key="3">
    <source>
        <dbReference type="Proteomes" id="UP001153269"/>
    </source>
</evidence>
<protein>
    <submittedName>
        <fullName evidence="2">Uncharacterized protein</fullName>
    </submittedName>
</protein>
<sequence length="530" mass="57289">MGAGKLADPYDVSEQTKATQGPTPLRQQQHNEKPMTTLARQGGLSLRKATACLGKSHKRTLHKLTRILIGGGQGALAGPPREVVTKLGGEQGRRRSAKGYPPYTRNQLRTSPRHIDMARRGNGVGVGGGMCAARAHTLAYANTHKRTIRHPQTEGCDKEWLFGIRTRSPLKWRSCLPPLNSILETTRKIAAAPLKPSVSGISAALGYALLTVNHLTPTGVLFTCNMNAYAATEIDLAQYGSYEADILEALLRLTCFECPAPLTPGEPGCESPSSPAQPRSGSSGSSVGNPVRRVFKQPDVKPEEARLWRCGEGGLKIAPERDGTKDAACENACKLKGARERGSEGPGIVACRGILRGKGERERMRCREVAWEWKEEDKSSVEEARGGFLNLKSDIDLRSVEFRPRIATHAGAHGGDADWRGGREKRMPRVFSETAEAHQWSCSVLHAYQGRAKPGQAGPGSFSPRNGMLRPPSSSSSSPSHRRRSCHPTPTSLHARRAPAVFPRHNRGGAGGHSLTGHAYIGVYMSSAHD</sequence>
<keyword evidence="3" id="KW-1185">Reference proteome</keyword>
<feature type="region of interest" description="Disordered" evidence="1">
    <location>
        <begin position="89"/>
        <end position="108"/>
    </location>
</feature>
<evidence type="ECO:0000256" key="1">
    <source>
        <dbReference type="SAM" id="MobiDB-lite"/>
    </source>
</evidence>
<proteinExistence type="predicted"/>
<comment type="caution">
    <text evidence="2">The sequence shown here is derived from an EMBL/GenBank/DDBJ whole genome shotgun (WGS) entry which is preliminary data.</text>
</comment>
<feature type="region of interest" description="Disordered" evidence="1">
    <location>
        <begin position="451"/>
        <end position="516"/>
    </location>
</feature>
<feature type="region of interest" description="Disordered" evidence="1">
    <location>
        <begin position="266"/>
        <end position="296"/>
    </location>
</feature>
<dbReference type="Proteomes" id="UP001153269">
    <property type="component" value="Unassembled WGS sequence"/>
</dbReference>
<organism evidence="2 3">
    <name type="scientific">Pleuronectes platessa</name>
    <name type="common">European plaice</name>
    <dbReference type="NCBI Taxonomy" id="8262"/>
    <lineage>
        <taxon>Eukaryota</taxon>
        <taxon>Metazoa</taxon>
        <taxon>Chordata</taxon>
        <taxon>Craniata</taxon>
        <taxon>Vertebrata</taxon>
        <taxon>Euteleostomi</taxon>
        <taxon>Actinopterygii</taxon>
        <taxon>Neopterygii</taxon>
        <taxon>Teleostei</taxon>
        <taxon>Neoteleostei</taxon>
        <taxon>Acanthomorphata</taxon>
        <taxon>Carangaria</taxon>
        <taxon>Pleuronectiformes</taxon>
        <taxon>Pleuronectoidei</taxon>
        <taxon>Pleuronectidae</taxon>
        <taxon>Pleuronectes</taxon>
    </lineage>
</organism>
<gene>
    <name evidence="2" type="ORF">PLEPLA_LOCUS33199</name>
</gene>
<feature type="compositionally biased region" description="Low complexity" evidence="1">
    <location>
        <begin position="266"/>
        <end position="292"/>
    </location>
</feature>
<feature type="compositionally biased region" description="Low complexity" evidence="1">
    <location>
        <begin position="470"/>
        <end position="479"/>
    </location>
</feature>
<evidence type="ECO:0000313" key="2">
    <source>
        <dbReference type="EMBL" id="CAB1445468.1"/>
    </source>
</evidence>
<feature type="region of interest" description="Disordered" evidence="1">
    <location>
        <begin position="1"/>
        <end position="34"/>
    </location>
</feature>
<accession>A0A9N7YZC1</accession>
<dbReference type="EMBL" id="CADEAL010003668">
    <property type="protein sequence ID" value="CAB1445468.1"/>
    <property type="molecule type" value="Genomic_DNA"/>
</dbReference>
<reference evidence="2" key="1">
    <citation type="submission" date="2020-03" db="EMBL/GenBank/DDBJ databases">
        <authorList>
            <person name="Weist P."/>
        </authorList>
    </citation>
    <scope>NUCLEOTIDE SEQUENCE</scope>
</reference>